<dbReference type="Gene3D" id="2.10.70.10">
    <property type="entry name" value="Complement Module, domain 1"/>
    <property type="match status" value="3"/>
</dbReference>
<dbReference type="SUPFAM" id="SSF57535">
    <property type="entry name" value="Complement control module/SCR domain"/>
    <property type="match status" value="3"/>
</dbReference>
<organism evidence="8 9">
    <name type="scientific">Mytilus galloprovincialis</name>
    <name type="common">Mediterranean mussel</name>
    <dbReference type="NCBI Taxonomy" id="29158"/>
    <lineage>
        <taxon>Eukaryota</taxon>
        <taxon>Metazoa</taxon>
        <taxon>Spiralia</taxon>
        <taxon>Lophotrochozoa</taxon>
        <taxon>Mollusca</taxon>
        <taxon>Bivalvia</taxon>
        <taxon>Autobranchia</taxon>
        <taxon>Pteriomorphia</taxon>
        <taxon>Mytilida</taxon>
        <taxon>Mytiloidea</taxon>
        <taxon>Mytilidae</taxon>
        <taxon>Mytilinae</taxon>
        <taxon>Mytilus</taxon>
    </lineage>
</organism>
<dbReference type="Pfam" id="PF00084">
    <property type="entry name" value="Sushi"/>
    <property type="match status" value="3"/>
</dbReference>
<dbReference type="AlphaFoldDB" id="A0A3L5TU87"/>
<dbReference type="CDD" id="cd00033">
    <property type="entry name" value="CCP"/>
    <property type="match status" value="3"/>
</dbReference>
<feature type="non-terminal residue" evidence="8">
    <location>
        <position position="195"/>
    </location>
</feature>
<dbReference type="EMBL" id="KV582671">
    <property type="protein sequence ID" value="OPL33502.1"/>
    <property type="molecule type" value="Genomic_DNA"/>
</dbReference>
<reference evidence="8 9" key="1">
    <citation type="journal article" date="2016" name="PLoS ONE">
        <title>A First Insight into the Genome of the Filter-Feeder Mussel Mytilus galloprovincialis.</title>
        <authorList>
            <person name="Murgarella M."/>
            <person name="Puiu D."/>
            <person name="Novoa B."/>
            <person name="Figueras A."/>
            <person name="Posada D."/>
            <person name="Canchaya C."/>
        </authorList>
    </citation>
    <scope>NUCLEOTIDE SEQUENCE [LARGE SCALE GENOMIC DNA]</scope>
    <source>
        <tissue evidence="8">Muscle</tissue>
    </source>
</reference>
<protein>
    <recommendedName>
        <fullName evidence="7">Sushi domain-containing protein</fullName>
    </recommendedName>
</protein>
<proteinExistence type="predicted"/>
<comment type="caution">
    <text evidence="6">Lacks conserved residue(s) required for the propagation of feature annotation.</text>
</comment>
<feature type="domain" description="Sushi" evidence="7">
    <location>
        <begin position="135"/>
        <end position="194"/>
    </location>
</feature>
<dbReference type="InterPro" id="IPR000436">
    <property type="entry name" value="Sushi_SCR_CCP_dom"/>
</dbReference>
<dbReference type="PANTHER" id="PTHR46393">
    <property type="entry name" value="SUSHI DOMAIN-CONTAINING PROTEIN"/>
    <property type="match status" value="1"/>
</dbReference>
<keyword evidence="3" id="KW-0677">Repeat</keyword>
<feature type="domain" description="Sushi" evidence="7">
    <location>
        <begin position="37"/>
        <end position="106"/>
    </location>
</feature>
<keyword evidence="2" id="KW-0732">Signal</keyword>
<evidence type="ECO:0000256" key="6">
    <source>
        <dbReference type="PROSITE-ProRule" id="PRU00302"/>
    </source>
</evidence>
<accession>A0A3L5TU87</accession>
<keyword evidence="9" id="KW-1185">Reference proteome</keyword>
<evidence type="ECO:0000259" key="7">
    <source>
        <dbReference type="PROSITE" id="PS50923"/>
    </source>
</evidence>
<dbReference type="SMART" id="SM00032">
    <property type="entry name" value="CCP"/>
    <property type="match status" value="2"/>
</dbReference>
<evidence type="ECO:0000256" key="3">
    <source>
        <dbReference type="ARBA" id="ARBA00022737"/>
    </source>
</evidence>
<evidence type="ECO:0000256" key="4">
    <source>
        <dbReference type="ARBA" id="ARBA00023157"/>
    </source>
</evidence>
<evidence type="ECO:0000313" key="9">
    <source>
        <dbReference type="Proteomes" id="UP000266721"/>
    </source>
</evidence>
<gene>
    <name evidence="8" type="ORF">AM593_05619</name>
</gene>
<evidence type="ECO:0000256" key="2">
    <source>
        <dbReference type="ARBA" id="ARBA00022729"/>
    </source>
</evidence>
<keyword evidence="1 6" id="KW-0768">Sushi</keyword>
<evidence type="ECO:0000256" key="5">
    <source>
        <dbReference type="ARBA" id="ARBA00023180"/>
    </source>
</evidence>
<sequence length="195" mass="21328">MCMKFTKVSNDLFYFYLLSGTSDVLPDDASLCEPCGDSCEKAPIVCTVSETVPFATGPIDGSYNHLEKITYSCNTGYEVQSGNLERICQDDGTWSGSSLITYSCNIGYEVQSGNLERICLKDKTWSGSPLVCTQIVCIVPITVKFATGPTDETYDYMETITYSCISGYEVQSGDLERTCRDDGTWCGIPPVCAMA</sequence>
<feature type="non-terminal residue" evidence="8">
    <location>
        <position position="1"/>
    </location>
</feature>
<dbReference type="PROSITE" id="PS50923">
    <property type="entry name" value="SUSHI"/>
    <property type="match status" value="2"/>
</dbReference>
<dbReference type="PANTHER" id="PTHR46393:SF7">
    <property type="entry name" value="COMPLEMENT C2"/>
    <property type="match status" value="1"/>
</dbReference>
<dbReference type="InterPro" id="IPR035976">
    <property type="entry name" value="Sushi/SCR/CCP_sf"/>
</dbReference>
<keyword evidence="5" id="KW-0325">Glycoprotein</keyword>
<name>A0A3L5TU87_MYTGA</name>
<dbReference type="Proteomes" id="UP000266721">
    <property type="component" value="Unassembled WGS sequence"/>
</dbReference>
<evidence type="ECO:0000313" key="8">
    <source>
        <dbReference type="EMBL" id="OPL33502.1"/>
    </source>
</evidence>
<evidence type="ECO:0000256" key="1">
    <source>
        <dbReference type="ARBA" id="ARBA00022659"/>
    </source>
</evidence>
<comment type="caution">
    <text evidence="8">The sequence shown here is derived from an EMBL/GenBank/DDBJ whole genome shotgun (WGS) entry which is preliminary data.</text>
</comment>
<keyword evidence="4" id="KW-1015">Disulfide bond</keyword>